<evidence type="ECO:0000256" key="4">
    <source>
        <dbReference type="ARBA" id="ARBA00022679"/>
    </source>
</evidence>
<dbReference type="AlphaFoldDB" id="A0A5N0EC66"/>
<comment type="function">
    <text evidence="1 6">Exhibits S-adenosyl-L-methionine-dependent methyltransferase activity.</text>
</comment>
<dbReference type="PANTHER" id="PTHR43619:SF2">
    <property type="entry name" value="S-ADENOSYL-L-METHIONINE-DEPENDENT METHYLTRANSFERASES SUPERFAMILY PROTEIN"/>
    <property type="match status" value="1"/>
</dbReference>
<dbReference type="InterPro" id="IPR011610">
    <property type="entry name" value="SAM_mthyl_Trfase_ML2640-like"/>
</dbReference>
<evidence type="ECO:0000256" key="1">
    <source>
        <dbReference type="ARBA" id="ARBA00003907"/>
    </source>
</evidence>
<dbReference type="GO" id="GO:0032259">
    <property type="term" value="P:methylation"/>
    <property type="evidence" value="ECO:0007669"/>
    <property type="project" value="UniProtKB-KW"/>
</dbReference>
<evidence type="ECO:0000256" key="5">
    <source>
        <dbReference type="ARBA" id="ARBA00022691"/>
    </source>
</evidence>
<dbReference type="InterPro" id="IPR007213">
    <property type="entry name" value="Ppm1/Ppm2/Tcmp"/>
</dbReference>
<dbReference type="InterPro" id="IPR029063">
    <property type="entry name" value="SAM-dependent_MTases_sf"/>
</dbReference>
<evidence type="ECO:0000313" key="7">
    <source>
        <dbReference type="EMBL" id="KAA8885725.1"/>
    </source>
</evidence>
<keyword evidence="4 7" id="KW-0808">Transferase</keyword>
<comment type="caution">
    <text evidence="7">The sequence shown here is derived from an EMBL/GenBank/DDBJ whole genome shotgun (WGS) entry which is preliminary data.</text>
</comment>
<sequence>MQLGQPSRTALGAARARAFHQDADEPRIFDDPLAALIAKAVDAAVEEGPSDDGIPMEARLFLAIRHRFAEGELSARADTIRQVVVLGAGLDTFGLRNPYPGITVFEVDHPDTQAWKRARVADAGIPVPPSLRFVPVNFETDSLGERLAAAGFDRSAPTFFLWLGVVQYLTAAAVDATLRFIADLPAPARVILDYSEPISALPPQNKGNAEALARVMERLGEPWLSLFTDDEIAAKLTEFGFDEIEDLNWGRMIARFAPTSAAADRVGGHVLSAAHPGHAAASREGT</sequence>
<evidence type="ECO:0000256" key="6">
    <source>
        <dbReference type="RuleBase" id="RU362030"/>
    </source>
</evidence>
<proteinExistence type="inferred from homology"/>
<reference evidence="7 8" key="1">
    <citation type="submission" date="2019-09" db="EMBL/GenBank/DDBJ databases">
        <authorList>
            <person name="Wang X."/>
        </authorList>
    </citation>
    <scope>NUCLEOTIDE SEQUENCE [LARGE SCALE GENOMIC DNA]</scope>
    <source>
        <strain evidence="7 8">CICC 11023</strain>
    </source>
</reference>
<dbReference type="Gene3D" id="3.40.50.150">
    <property type="entry name" value="Vaccinia Virus protein VP39"/>
    <property type="match status" value="1"/>
</dbReference>
<dbReference type="EMBL" id="VXLC01000015">
    <property type="protein sequence ID" value="KAA8885725.1"/>
    <property type="molecule type" value="Genomic_DNA"/>
</dbReference>
<gene>
    <name evidence="7" type="ORF">F3087_29290</name>
</gene>
<keyword evidence="8" id="KW-1185">Reference proteome</keyword>
<dbReference type="OrthoDB" id="9806164at2"/>
<organism evidence="7 8">
    <name type="scientific">Nocardia colli</name>
    <dbReference type="NCBI Taxonomy" id="2545717"/>
    <lineage>
        <taxon>Bacteria</taxon>
        <taxon>Bacillati</taxon>
        <taxon>Actinomycetota</taxon>
        <taxon>Actinomycetes</taxon>
        <taxon>Mycobacteriales</taxon>
        <taxon>Nocardiaceae</taxon>
        <taxon>Nocardia</taxon>
    </lineage>
</organism>
<dbReference type="NCBIfam" id="TIGR00027">
    <property type="entry name" value="mthyl_TIGR00027"/>
    <property type="match status" value="1"/>
</dbReference>
<accession>A0A5N0EC66</accession>
<dbReference type="RefSeq" id="WP_150405283.1">
    <property type="nucleotide sequence ID" value="NZ_VXLC01000015.1"/>
</dbReference>
<comment type="similarity">
    <text evidence="2 6">Belongs to the UPF0677 family.</text>
</comment>
<dbReference type="Pfam" id="PF04072">
    <property type="entry name" value="LCM"/>
    <property type="match status" value="1"/>
</dbReference>
<evidence type="ECO:0000256" key="3">
    <source>
        <dbReference type="ARBA" id="ARBA00022603"/>
    </source>
</evidence>
<keyword evidence="5 6" id="KW-0949">S-adenosyl-L-methionine</keyword>
<name>A0A5N0EC66_9NOCA</name>
<keyword evidence="3 6" id="KW-0489">Methyltransferase</keyword>
<protein>
    <recommendedName>
        <fullName evidence="6">S-adenosyl-L-methionine-dependent methyltransferase</fullName>
        <ecNumber evidence="6">2.1.1.-</ecNumber>
    </recommendedName>
</protein>
<dbReference type="GO" id="GO:0008168">
    <property type="term" value="F:methyltransferase activity"/>
    <property type="evidence" value="ECO:0007669"/>
    <property type="project" value="UniProtKB-UniRule"/>
</dbReference>
<dbReference type="EC" id="2.1.1.-" evidence="6"/>
<dbReference type="PANTHER" id="PTHR43619">
    <property type="entry name" value="S-ADENOSYL-L-METHIONINE-DEPENDENT METHYLTRANSFERASE YKTD-RELATED"/>
    <property type="match status" value="1"/>
</dbReference>
<dbReference type="Proteomes" id="UP000323876">
    <property type="component" value="Unassembled WGS sequence"/>
</dbReference>
<dbReference type="SUPFAM" id="SSF53335">
    <property type="entry name" value="S-adenosyl-L-methionine-dependent methyltransferases"/>
    <property type="match status" value="1"/>
</dbReference>
<evidence type="ECO:0000313" key="8">
    <source>
        <dbReference type="Proteomes" id="UP000323876"/>
    </source>
</evidence>
<evidence type="ECO:0000256" key="2">
    <source>
        <dbReference type="ARBA" id="ARBA00008138"/>
    </source>
</evidence>